<comment type="caution">
    <text evidence="5">The sequence shown here is derived from an EMBL/GenBank/DDBJ whole genome shotgun (WGS) entry which is preliminary data.</text>
</comment>
<name>A0A9W6QM23_9PSEU</name>
<dbReference type="SUPFAM" id="SSF46689">
    <property type="entry name" value="Homeodomain-like"/>
    <property type="match status" value="1"/>
</dbReference>
<dbReference type="GO" id="GO:0043565">
    <property type="term" value="F:sequence-specific DNA binding"/>
    <property type="evidence" value="ECO:0007669"/>
    <property type="project" value="InterPro"/>
</dbReference>
<accession>A0A9W6QM23</accession>
<feature type="domain" description="HTH araC/xylS-type" evidence="4">
    <location>
        <begin position="199"/>
        <end position="295"/>
    </location>
</feature>
<evidence type="ECO:0000313" key="6">
    <source>
        <dbReference type="Proteomes" id="UP001165042"/>
    </source>
</evidence>
<organism evidence="5 6">
    <name type="scientific">Actinokineospora globicatena</name>
    <dbReference type="NCBI Taxonomy" id="103729"/>
    <lineage>
        <taxon>Bacteria</taxon>
        <taxon>Bacillati</taxon>
        <taxon>Actinomycetota</taxon>
        <taxon>Actinomycetes</taxon>
        <taxon>Pseudonocardiales</taxon>
        <taxon>Pseudonocardiaceae</taxon>
        <taxon>Actinokineospora</taxon>
    </lineage>
</organism>
<sequence>MDEFASARLVGAVRRGLAEAGIATAAPRATGALLPLAAKRRYLSEVAAAHGLLPLARAGSVLREMAADPAVAALSLASAPAELLERWRRLERFTHSRHHVVVRHSDSGQLALKHAGPPGTPPDPAEDAVVLGVLVALLGVIGVRDLTVAVGPDEVVVFTGDEFVAAPLVVGSGLWLFTWSGTTPREPVVAAADQSDAVTEVRRLVAADLGKRWSLDEIAAVVGTSKRTLQRGLREAGGFQELVGAARTEAAAALLLAGGHPLSTVGFACGYADQPHFTRDFTRRTAMSPATYRQSFSP</sequence>
<dbReference type="EMBL" id="BSSD01000006">
    <property type="protein sequence ID" value="GLW93406.1"/>
    <property type="molecule type" value="Genomic_DNA"/>
</dbReference>
<keyword evidence="2" id="KW-0238">DNA-binding</keyword>
<evidence type="ECO:0000256" key="3">
    <source>
        <dbReference type="ARBA" id="ARBA00023163"/>
    </source>
</evidence>
<dbReference type="Gene3D" id="1.10.10.60">
    <property type="entry name" value="Homeodomain-like"/>
    <property type="match status" value="1"/>
</dbReference>
<evidence type="ECO:0000256" key="2">
    <source>
        <dbReference type="ARBA" id="ARBA00023125"/>
    </source>
</evidence>
<dbReference type="GO" id="GO:0003700">
    <property type="term" value="F:DNA-binding transcription factor activity"/>
    <property type="evidence" value="ECO:0007669"/>
    <property type="project" value="InterPro"/>
</dbReference>
<dbReference type="InterPro" id="IPR050204">
    <property type="entry name" value="AraC_XylS_family_regulators"/>
</dbReference>
<dbReference type="PROSITE" id="PS01124">
    <property type="entry name" value="HTH_ARAC_FAMILY_2"/>
    <property type="match status" value="1"/>
</dbReference>
<dbReference type="SMART" id="SM00342">
    <property type="entry name" value="HTH_ARAC"/>
    <property type="match status" value="1"/>
</dbReference>
<reference evidence="5" key="1">
    <citation type="submission" date="2023-02" db="EMBL/GenBank/DDBJ databases">
        <title>Actinokineospora globicatena NBRC 15670.</title>
        <authorList>
            <person name="Ichikawa N."/>
            <person name="Sato H."/>
            <person name="Tonouchi N."/>
        </authorList>
    </citation>
    <scope>NUCLEOTIDE SEQUENCE</scope>
    <source>
        <strain evidence="5">NBRC 15670</strain>
    </source>
</reference>
<evidence type="ECO:0000259" key="4">
    <source>
        <dbReference type="PROSITE" id="PS01124"/>
    </source>
</evidence>
<keyword evidence="3" id="KW-0804">Transcription</keyword>
<dbReference type="Proteomes" id="UP001165042">
    <property type="component" value="Unassembled WGS sequence"/>
</dbReference>
<keyword evidence="1" id="KW-0805">Transcription regulation</keyword>
<protein>
    <recommendedName>
        <fullName evidence="4">HTH araC/xylS-type domain-containing protein</fullName>
    </recommendedName>
</protein>
<dbReference type="Pfam" id="PF12833">
    <property type="entry name" value="HTH_18"/>
    <property type="match status" value="1"/>
</dbReference>
<evidence type="ECO:0000313" key="5">
    <source>
        <dbReference type="EMBL" id="GLW93406.1"/>
    </source>
</evidence>
<proteinExistence type="predicted"/>
<keyword evidence="6" id="KW-1185">Reference proteome</keyword>
<dbReference type="PANTHER" id="PTHR46796">
    <property type="entry name" value="HTH-TYPE TRANSCRIPTIONAL ACTIVATOR RHAS-RELATED"/>
    <property type="match status" value="1"/>
</dbReference>
<dbReference type="InterPro" id="IPR018060">
    <property type="entry name" value="HTH_AraC"/>
</dbReference>
<dbReference type="AlphaFoldDB" id="A0A9W6QM23"/>
<evidence type="ECO:0000256" key="1">
    <source>
        <dbReference type="ARBA" id="ARBA00023015"/>
    </source>
</evidence>
<gene>
    <name evidence="5" type="ORF">Aglo03_42220</name>
</gene>
<dbReference type="InterPro" id="IPR009057">
    <property type="entry name" value="Homeodomain-like_sf"/>
</dbReference>